<keyword evidence="6" id="KW-0902">Two-component regulatory system</keyword>
<dbReference type="PANTHER" id="PTHR45453:SF1">
    <property type="entry name" value="PHOSPHATE REGULON SENSOR PROTEIN PHOR"/>
    <property type="match status" value="1"/>
</dbReference>
<dbReference type="GO" id="GO:0000155">
    <property type="term" value="F:phosphorelay sensor kinase activity"/>
    <property type="evidence" value="ECO:0007669"/>
    <property type="project" value="InterPro"/>
</dbReference>
<dbReference type="Proteomes" id="UP000290037">
    <property type="component" value="Unassembled WGS sequence"/>
</dbReference>
<dbReference type="InterPro" id="IPR036097">
    <property type="entry name" value="HisK_dim/P_sf"/>
</dbReference>
<dbReference type="EC" id="2.7.13.3" evidence="2"/>
<dbReference type="InterPro" id="IPR003594">
    <property type="entry name" value="HATPase_dom"/>
</dbReference>
<dbReference type="EMBL" id="FQXT01000003">
    <property type="protein sequence ID" value="SHI04838.1"/>
    <property type="molecule type" value="Genomic_DNA"/>
</dbReference>
<dbReference type="SUPFAM" id="SSF55874">
    <property type="entry name" value="ATPase domain of HSP90 chaperone/DNA topoisomerase II/histidine kinase"/>
    <property type="match status" value="1"/>
</dbReference>
<evidence type="ECO:0000256" key="2">
    <source>
        <dbReference type="ARBA" id="ARBA00012438"/>
    </source>
</evidence>
<dbReference type="Proteomes" id="UP000184240">
    <property type="component" value="Unassembled WGS sequence"/>
</dbReference>
<dbReference type="PANTHER" id="PTHR45453">
    <property type="entry name" value="PHOSPHATE REGULON SENSOR PROTEIN PHOR"/>
    <property type="match status" value="1"/>
</dbReference>
<feature type="domain" description="Histidine kinase" evidence="8">
    <location>
        <begin position="312"/>
        <end position="531"/>
    </location>
</feature>
<dbReference type="SMART" id="SM00388">
    <property type="entry name" value="HisKA"/>
    <property type="match status" value="1"/>
</dbReference>
<reference evidence="11" key="1">
    <citation type="submission" date="2016-11" db="EMBL/GenBank/DDBJ databases">
        <authorList>
            <person name="Varghese N."/>
            <person name="Submissions S."/>
        </authorList>
    </citation>
    <scope>NUCLEOTIDE SEQUENCE [LARGE SCALE GENOMIC DNA]</scope>
    <source>
        <strain evidence="11">DSM 19859</strain>
    </source>
</reference>
<keyword evidence="7" id="KW-0472">Membrane</keyword>
<comment type="catalytic activity">
    <reaction evidence="1">
        <text>ATP + protein L-histidine = ADP + protein N-phospho-L-histidine.</text>
        <dbReference type="EC" id="2.7.13.3"/>
    </reaction>
</comment>
<evidence type="ECO:0000256" key="7">
    <source>
        <dbReference type="SAM" id="Phobius"/>
    </source>
</evidence>
<evidence type="ECO:0000313" key="9">
    <source>
        <dbReference type="EMBL" id="RXG30345.1"/>
    </source>
</evidence>
<feature type="transmembrane region" description="Helical" evidence="7">
    <location>
        <begin position="266"/>
        <end position="290"/>
    </location>
</feature>
<keyword evidence="4" id="KW-0808">Transferase</keyword>
<feature type="transmembrane region" description="Helical" evidence="7">
    <location>
        <begin position="12"/>
        <end position="35"/>
    </location>
</feature>
<evidence type="ECO:0000259" key="8">
    <source>
        <dbReference type="PROSITE" id="PS50109"/>
    </source>
</evidence>
<dbReference type="Gene3D" id="3.30.565.10">
    <property type="entry name" value="Histidine kinase-like ATPase, C-terminal domain"/>
    <property type="match status" value="1"/>
</dbReference>
<dbReference type="SUPFAM" id="SSF47384">
    <property type="entry name" value="Homodimeric domain of signal transducing histidine kinase"/>
    <property type="match status" value="1"/>
</dbReference>
<dbReference type="Pfam" id="PF02518">
    <property type="entry name" value="HATPase_c"/>
    <property type="match status" value="1"/>
</dbReference>
<dbReference type="InterPro" id="IPR005467">
    <property type="entry name" value="His_kinase_dom"/>
</dbReference>
<dbReference type="InterPro" id="IPR004358">
    <property type="entry name" value="Sig_transdc_His_kin-like_C"/>
</dbReference>
<dbReference type="PROSITE" id="PS50109">
    <property type="entry name" value="HIS_KIN"/>
    <property type="match status" value="1"/>
</dbReference>
<evidence type="ECO:0000256" key="1">
    <source>
        <dbReference type="ARBA" id="ARBA00000085"/>
    </source>
</evidence>
<dbReference type="Pfam" id="PF00512">
    <property type="entry name" value="HisKA"/>
    <property type="match status" value="1"/>
</dbReference>
<name>A0A1M5XZ66_9FLAO</name>
<dbReference type="GO" id="GO:0005886">
    <property type="term" value="C:plasma membrane"/>
    <property type="evidence" value="ECO:0007669"/>
    <property type="project" value="TreeGrafter"/>
</dbReference>
<dbReference type="GO" id="GO:0004721">
    <property type="term" value="F:phosphoprotein phosphatase activity"/>
    <property type="evidence" value="ECO:0007669"/>
    <property type="project" value="TreeGrafter"/>
</dbReference>
<dbReference type="STRING" id="573501.SAMN04487999_1800"/>
<proteinExistence type="predicted"/>
<evidence type="ECO:0000313" key="10">
    <source>
        <dbReference type="EMBL" id="SHI04838.1"/>
    </source>
</evidence>
<sequence>MLKSYIWAMNKNLFVLLVVLMSLSLIGIIFVQGYWISNSIEAKRGQFAFSAKQVLKEVARDIQMKEVNTWYNPVLRMRDSLGVPDDVSLYDLIYKQDDSLSNESYIFRNSIVEQDYKLSAPVLDYEVDSIKFKRYLQRQYTQIIDKNDLDRSEVDRTTVLTRMSDLSEIERYNIEQAVMYITRKIPIHKRVEEADLQRLLTMELAERDMDTNFEYAVYSNNLVTSVRSKDFDLQSPEQNFSVPLFTDVEGNSDYQLVANFPGEKKFVVSSVIGMGGLSILFTLIIVIAYSSALQQLVKQRQISEIKTDFINNMTHEFKTPIATINLALDAIKNPKISSNPEALTRYMGMIREENKRMHAQVENVLRISKLEKNELDIKKERLNLHDIIEDAITHIELIVEDRQGYINTHLGAVKTSVLANESHFTNVLVNILDNAVKYSTDVPKIDVYTENLKTFILIKIKDQGDGMTKQVQKKIFDKFYREHTGDIHNVKGHGLGLAYAKRIVEDHAGEIWVQSDKGKGSTFIIKLPLIS</sequence>
<organism evidence="10 11">
    <name type="scientific">Leeuwenhoekiella palythoae</name>
    <dbReference type="NCBI Taxonomy" id="573501"/>
    <lineage>
        <taxon>Bacteria</taxon>
        <taxon>Pseudomonadati</taxon>
        <taxon>Bacteroidota</taxon>
        <taxon>Flavobacteriia</taxon>
        <taxon>Flavobacteriales</taxon>
        <taxon>Flavobacteriaceae</taxon>
        <taxon>Leeuwenhoekiella</taxon>
    </lineage>
</organism>
<reference evidence="10" key="2">
    <citation type="submission" date="2016-11" db="EMBL/GenBank/DDBJ databases">
        <authorList>
            <person name="Jaros S."/>
            <person name="Januszkiewicz K."/>
            <person name="Wedrychowicz H."/>
        </authorList>
    </citation>
    <scope>NUCLEOTIDE SEQUENCE [LARGE SCALE GENOMIC DNA]</scope>
    <source>
        <strain evidence="10">DSM 19859</strain>
    </source>
</reference>
<evidence type="ECO:0000256" key="5">
    <source>
        <dbReference type="ARBA" id="ARBA00022777"/>
    </source>
</evidence>
<dbReference type="GO" id="GO:0016036">
    <property type="term" value="P:cellular response to phosphate starvation"/>
    <property type="evidence" value="ECO:0007669"/>
    <property type="project" value="TreeGrafter"/>
</dbReference>
<keyword evidence="5 10" id="KW-0418">Kinase</keyword>
<dbReference type="CDD" id="cd00082">
    <property type="entry name" value="HisKA"/>
    <property type="match status" value="1"/>
</dbReference>
<dbReference type="PRINTS" id="PR00344">
    <property type="entry name" value="BCTRLSENSOR"/>
</dbReference>
<keyword evidence="7" id="KW-0812">Transmembrane</keyword>
<evidence type="ECO:0000256" key="3">
    <source>
        <dbReference type="ARBA" id="ARBA00022553"/>
    </source>
</evidence>
<evidence type="ECO:0000313" key="11">
    <source>
        <dbReference type="Proteomes" id="UP000184240"/>
    </source>
</evidence>
<keyword evidence="12" id="KW-1185">Reference proteome</keyword>
<dbReference type="InterPro" id="IPR003661">
    <property type="entry name" value="HisK_dim/P_dom"/>
</dbReference>
<keyword evidence="7" id="KW-1133">Transmembrane helix</keyword>
<evidence type="ECO:0000313" key="12">
    <source>
        <dbReference type="Proteomes" id="UP000290037"/>
    </source>
</evidence>
<accession>A0A1M5XZ66</accession>
<dbReference type="SMART" id="SM00387">
    <property type="entry name" value="HATPase_c"/>
    <property type="match status" value="1"/>
</dbReference>
<evidence type="ECO:0000256" key="6">
    <source>
        <dbReference type="ARBA" id="ARBA00023012"/>
    </source>
</evidence>
<dbReference type="Gene3D" id="1.10.287.130">
    <property type="match status" value="1"/>
</dbReference>
<evidence type="ECO:0000256" key="4">
    <source>
        <dbReference type="ARBA" id="ARBA00022679"/>
    </source>
</evidence>
<reference evidence="9 12" key="3">
    <citation type="submission" date="2018-07" db="EMBL/GenBank/DDBJ databases">
        <title>Leeuwenhoekiella genomics.</title>
        <authorList>
            <person name="Tahon G."/>
            <person name="Willems A."/>
        </authorList>
    </citation>
    <scope>NUCLEOTIDE SEQUENCE [LARGE SCALE GENOMIC DNA]</scope>
    <source>
        <strain evidence="9 12">LMG 24856</strain>
    </source>
</reference>
<dbReference type="InterPro" id="IPR050351">
    <property type="entry name" value="BphY/WalK/GraS-like"/>
</dbReference>
<dbReference type="EMBL" id="QOVN01000002">
    <property type="protein sequence ID" value="RXG30345.1"/>
    <property type="molecule type" value="Genomic_DNA"/>
</dbReference>
<dbReference type="AlphaFoldDB" id="A0A1M5XZ66"/>
<gene>
    <name evidence="9" type="ORF">DSM01_1095</name>
    <name evidence="10" type="ORF">SAMN04487999_1800</name>
</gene>
<dbReference type="FunFam" id="3.30.565.10:FF:000006">
    <property type="entry name" value="Sensor histidine kinase WalK"/>
    <property type="match status" value="1"/>
</dbReference>
<protein>
    <recommendedName>
        <fullName evidence="2">histidine kinase</fullName>
        <ecNumber evidence="2">2.7.13.3</ecNumber>
    </recommendedName>
</protein>
<keyword evidence="3" id="KW-0597">Phosphoprotein</keyword>
<dbReference type="InterPro" id="IPR036890">
    <property type="entry name" value="HATPase_C_sf"/>
</dbReference>